<organism evidence="3">
    <name type="scientific">Rodentolepis nana</name>
    <name type="common">Dwarf tapeworm</name>
    <name type="synonym">Hymenolepis nana</name>
    <dbReference type="NCBI Taxonomy" id="102285"/>
    <lineage>
        <taxon>Eukaryota</taxon>
        <taxon>Metazoa</taxon>
        <taxon>Spiralia</taxon>
        <taxon>Lophotrochozoa</taxon>
        <taxon>Platyhelminthes</taxon>
        <taxon>Cestoda</taxon>
        <taxon>Eucestoda</taxon>
        <taxon>Cyclophyllidea</taxon>
        <taxon>Hymenolepididae</taxon>
        <taxon>Rodentolepis</taxon>
    </lineage>
</organism>
<evidence type="ECO:0000313" key="1">
    <source>
        <dbReference type="EMBL" id="VDN98512.1"/>
    </source>
</evidence>
<keyword evidence="2" id="KW-1185">Reference proteome</keyword>
<protein>
    <submittedName>
        <fullName evidence="1 3">Uncharacterized protein</fullName>
    </submittedName>
</protein>
<name>A0A0R3T6G6_RODNA</name>
<reference evidence="1 2" key="2">
    <citation type="submission" date="2018-11" db="EMBL/GenBank/DDBJ databases">
        <authorList>
            <consortium name="Pathogen Informatics"/>
        </authorList>
    </citation>
    <scope>NUCLEOTIDE SEQUENCE [LARGE SCALE GENOMIC DNA]</scope>
</reference>
<evidence type="ECO:0000313" key="2">
    <source>
        <dbReference type="Proteomes" id="UP000278807"/>
    </source>
</evidence>
<dbReference type="WBParaSite" id="HNAJ_0000265401-mRNA-1">
    <property type="protein sequence ID" value="HNAJ_0000265401-mRNA-1"/>
    <property type="gene ID" value="HNAJ_0000265401"/>
</dbReference>
<dbReference type="AlphaFoldDB" id="A0A0R3T6G6"/>
<dbReference type="OrthoDB" id="6220316at2759"/>
<proteinExistence type="predicted"/>
<evidence type="ECO:0000313" key="3">
    <source>
        <dbReference type="WBParaSite" id="HNAJ_0000265401-mRNA-1"/>
    </source>
</evidence>
<dbReference type="Proteomes" id="UP000278807">
    <property type="component" value="Unassembled WGS sequence"/>
</dbReference>
<reference evidence="3" key="1">
    <citation type="submission" date="2017-02" db="UniProtKB">
        <authorList>
            <consortium name="WormBaseParasite"/>
        </authorList>
    </citation>
    <scope>IDENTIFICATION</scope>
</reference>
<gene>
    <name evidence="1" type="ORF">HNAJ_LOCUS2653</name>
</gene>
<accession>A0A0R3T6G6</accession>
<sequence>MTQERRRSVPSLMSTNLEIRAPQKTENARQNYIVPCGPTKESELKLPDKYLFAPHLTRLSQSERKEIEKICPSIYPHDSWARIPWNKYADTTAPTELYTTSLSHFYYSDPLPGKRAPIIYK</sequence>
<dbReference type="EMBL" id="UZAE01001347">
    <property type="protein sequence ID" value="VDN98512.1"/>
    <property type="molecule type" value="Genomic_DNA"/>
</dbReference>